<comment type="caution">
    <text evidence="2">The sequence shown here is derived from an EMBL/GenBank/DDBJ whole genome shotgun (WGS) entry which is preliminary data.</text>
</comment>
<gene>
    <name evidence="2" type="ORF">ACHAXA_009983</name>
</gene>
<dbReference type="Proteomes" id="UP001530377">
    <property type="component" value="Unassembled WGS sequence"/>
</dbReference>
<accession>A0ABD3R1V3</accession>
<protein>
    <submittedName>
        <fullName evidence="2">Uncharacterized protein</fullName>
    </submittedName>
</protein>
<organism evidence="2 3">
    <name type="scientific">Cyclostephanos tholiformis</name>
    <dbReference type="NCBI Taxonomy" id="382380"/>
    <lineage>
        <taxon>Eukaryota</taxon>
        <taxon>Sar</taxon>
        <taxon>Stramenopiles</taxon>
        <taxon>Ochrophyta</taxon>
        <taxon>Bacillariophyta</taxon>
        <taxon>Coscinodiscophyceae</taxon>
        <taxon>Thalassiosirophycidae</taxon>
        <taxon>Stephanodiscales</taxon>
        <taxon>Stephanodiscaceae</taxon>
        <taxon>Cyclostephanos</taxon>
    </lineage>
</organism>
<evidence type="ECO:0000313" key="3">
    <source>
        <dbReference type="Proteomes" id="UP001530377"/>
    </source>
</evidence>
<feature type="region of interest" description="Disordered" evidence="1">
    <location>
        <begin position="152"/>
        <end position="201"/>
    </location>
</feature>
<dbReference type="EMBL" id="JALLPB020000766">
    <property type="protein sequence ID" value="KAL3806628.1"/>
    <property type="molecule type" value="Genomic_DNA"/>
</dbReference>
<reference evidence="2 3" key="1">
    <citation type="submission" date="2024-10" db="EMBL/GenBank/DDBJ databases">
        <title>Updated reference genomes for cyclostephanoid diatoms.</title>
        <authorList>
            <person name="Roberts W.R."/>
            <person name="Alverson A.J."/>
        </authorList>
    </citation>
    <scope>NUCLEOTIDE SEQUENCE [LARGE SCALE GENOMIC DNA]</scope>
    <source>
        <strain evidence="2 3">AJA228-03</strain>
    </source>
</reference>
<feature type="compositionally biased region" description="Low complexity" evidence="1">
    <location>
        <begin position="164"/>
        <end position="196"/>
    </location>
</feature>
<dbReference type="AlphaFoldDB" id="A0ABD3R1V3"/>
<name>A0ABD3R1V3_9STRA</name>
<evidence type="ECO:0000313" key="2">
    <source>
        <dbReference type="EMBL" id="KAL3806628.1"/>
    </source>
</evidence>
<proteinExistence type="predicted"/>
<keyword evidence="3" id="KW-1185">Reference proteome</keyword>
<sequence length="321" mass="36915">MLADRGVSSSSSRSVHTSSSSSGHCSGYYHDSGVLKTFLGDSRRCFDSVKEQRKKKRQRKLAARRVRLAADNDAVRIDRTYHARRSPGAREGFLLLVHEECESRCREILGHLFHDGQKVDSFRIYARLHPSGWLSVEDRSIRRWGECRRDGDRDDVYNDESTNERNQQQQTPQPQQQQGQQQQQQEKQQRQQKQQQYPLRARPLSPRMRFFDFYIDQYASCSPWVRDGMTSFQFRLNNILFLGASSLYNQSFDIGTVNNNNNNNSTNNNHSSNISNVSSGTCTFSTFERAHLLFGIDEGTGGEFMDGFDWVNCIESLIAGE</sequence>
<feature type="region of interest" description="Disordered" evidence="1">
    <location>
        <begin position="1"/>
        <end position="24"/>
    </location>
</feature>
<evidence type="ECO:0000256" key="1">
    <source>
        <dbReference type="SAM" id="MobiDB-lite"/>
    </source>
</evidence>